<dbReference type="InterPro" id="IPR057670">
    <property type="entry name" value="SH3_retrovirus"/>
</dbReference>
<feature type="region of interest" description="Disordered" evidence="3">
    <location>
        <begin position="106"/>
        <end position="143"/>
    </location>
</feature>
<dbReference type="OrthoDB" id="1422773at2759"/>
<evidence type="ECO:0000256" key="1">
    <source>
        <dbReference type="ARBA" id="ARBA00022723"/>
    </source>
</evidence>
<keyword evidence="2" id="KW-0378">Hydrolase</keyword>
<dbReference type="EMBL" id="CACVBM020001234">
    <property type="protein sequence ID" value="CAA7040776.1"/>
    <property type="molecule type" value="Genomic_DNA"/>
</dbReference>
<evidence type="ECO:0000313" key="7">
    <source>
        <dbReference type="Proteomes" id="UP000467841"/>
    </source>
</evidence>
<sequence>MWSKQKPSVEHLRIFGCVAFALVPYERRIKLDEKSIKCVMFGVSKESKAYRLYDPETKKILISRDVHFDENKDWNWEVNLQSNELSWEEVMTETEREVVDAADDHENQAETEDGEENQEDDNAEEEVAEEEEEEEVVPSPVRGGRQRQAPVWMKDYVAGEANLVITEEEDEIFALFLQHDDPVTFEDAVQDEVWRKAMEAEIKSIEENNTWELMELPEGAKVIGVKWVFKTKFNERGDIDKFKARLVAKGYHQKHGVDFHEVFAPVARWDTIRSILALAAEN</sequence>
<dbReference type="Proteomes" id="UP000467841">
    <property type="component" value="Unassembled WGS sequence"/>
</dbReference>
<evidence type="ECO:0000259" key="4">
    <source>
        <dbReference type="Pfam" id="PF07727"/>
    </source>
</evidence>
<dbReference type="Pfam" id="PF07727">
    <property type="entry name" value="RVT_2"/>
    <property type="match status" value="1"/>
</dbReference>
<evidence type="ECO:0000256" key="2">
    <source>
        <dbReference type="ARBA" id="ARBA00022801"/>
    </source>
</evidence>
<keyword evidence="1" id="KW-0479">Metal-binding</keyword>
<proteinExistence type="predicted"/>
<dbReference type="InterPro" id="IPR013103">
    <property type="entry name" value="RVT_2"/>
</dbReference>
<evidence type="ECO:0000259" key="5">
    <source>
        <dbReference type="Pfam" id="PF25597"/>
    </source>
</evidence>
<feature type="domain" description="Reverse transcriptase Ty1/copia-type" evidence="4">
    <location>
        <begin position="208"/>
        <end position="281"/>
    </location>
</feature>
<feature type="domain" description="Retroviral polymerase SH3-like" evidence="5">
    <location>
        <begin position="17"/>
        <end position="79"/>
    </location>
</feature>
<dbReference type="PANTHER" id="PTHR42648">
    <property type="entry name" value="TRANSPOSASE, PUTATIVE-RELATED"/>
    <property type="match status" value="1"/>
</dbReference>
<gene>
    <name evidence="6" type="ORF">MERR_LOCUS28011</name>
</gene>
<comment type="caution">
    <text evidence="6">The sequence shown here is derived from an EMBL/GenBank/DDBJ whole genome shotgun (WGS) entry which is preliminary data.</text>
</comment>
<name>A0A6D2JLW3_9BRAS</name>
<organism evidence="6 7">
    <name type="scientific">Microthlaspi erraticum</name>
    <dbReference type="NCBI Taxonomy" id="1685480"/>
    <lineage>
        <taxon>Eukaryota</taxon>
        <taxon>Viridiplantae</taxon>
        <taxon>Streptophyta</taxon>
        <taxon>Embryophyta</taxon>
        <taxon>Tracheophyta</taxon>
        <taxon>Spermatophyta</taxon>
        <taxon>Magnoliopsida</taxon>
        <taxon>eudicotyledons</taxon>
        <taxon>Gunneridae</taxon>
        <taxon>Pentapetalae</taxon>
        <taxon>rosids</taxon>
        <taxon>malvids</taxon>
        <taxon>Brassicales</taxon>
        <taxon>Brassicaceae</taxon>
        <taxon>Coluteocarpeae</taxon>
        <taxon>Microthlaspi</taxon>
    </lineage>
</organism>
<keyword evidence="7" id="KW-1185">Reference proteome</keyword>
<dbReference type="InterPro" id="IPR039537">
    <property type="entry name" value="Retrotran_Ty1/copia-like"/>
</dbReference>
<reference evidence="6" key="1">
    <citation type="submission" date="2020-01" db="EMBL/GenBank/DDBJ databases">
        <authorList>
            <person name="Mishra B."/>
        </authorList>
    </citation>
    <scope>NUCLEOTIDE SEQUENCE [LARGE SCALE GENOMIC DNA]</scope>
</reference>
<dbReference type="AlphaFoldDB" id="A0A6D2JLW3"/>
<dbReference type="PANTHER" id="PTHR42648:SF18">
    <property type="entry name" value="RETROTRANSPOSON, UNCLASSIFIED-LIKE PROTEIN"/>
    <property type="match status" value="1"/>
</dbReference>
<feature type="compositionally biased region" description="Acidic residues" evidence="3">
    <location>
        <begin position="109"/>
        <end position="136"/>
    </location>
</feature>
<dbReference type="Pfam" id="PF25597">
    <property type="entry name" value="SH3_retrovirus"/>
    <property type="match status" value="1"/>
</dbReference>
<evidence type="ECO:0000313" key="6">
    <source>
        <dbReference type="EMBL" id="CAA7040776.1"/>
    </source>
</evidence>
<dbReference type="GO" id="GO:0046872">
    <property type="term" value="F:metal ion binding"/>
    <property type="evidence" value="ECO:0007669"/>
    <property type="project" value="UniProtKB-KW"/>
</dbReference>
<evidence type="ECO:0000256" key="3">
    <source>
        <dbReference type="SAM" id="MobiDB-lite"/>
    </source>
</evidence>
<protein>
    <submittedName>
        <fullName evidence="6">Uncharacterized protein</fullName>
    </submittedName>
</protein>
<dbReference type="GO" id="GO:0016787">
    <property type="term" value="F:hydrolase activity"/>
    <property type="evidence" value="ECO:0007669"/>
    <property type="project" value="UniProtKB-KW"/>
</dbReference>
<accession>A0A6D2JLW3</accession>